<feature type="domain" description="Glucose-methanol-choline oxidoreductase N-terminal" evidence="6">
    <location>
        <begin position="201"/>
        <end position="329"/>
    </location>
</feature>
<comment type="caution">
    <text evidence="8">The sequence shown here is derived from an EMBL/GenBank/DDBJ whole genome shotgun (WGS) entry which is preliminary data.</text>
</comment>
<dbReference type="Pfam" id="PF00732">
    <property type="entry name" value="GMC_oxred_N"/>
    <property type="match status" value="1"/>
</dbReference>
<dbReference type="PANTHER" id="PTHR42784">
    <property type="entry name" value="PYRANOSE 2-OXIDASE"/>
    <property type="match status" value="1"/>
</dbReference>
<evidence type="ECO:0000313" key="9">
    <source>
        <dbReference type="Proteomes" id="UP000433309"/>
    </source>
</evidence>
<dbReference type="Proteomes" id="UP000433309">
    <property type="component" value="Unassembled WGS sequence"/>
</dbReference>
<evidence type="ECO:0000256" key="3">
    <source>
        <dbReference type="ARBA" id="ARBA00022630"/>
    </source>
</evidence>
<keyword evidence="5" id="KW-0560">Oxidoreductase</keyword>
<evidence type="ECO:0000256" key="1">
    <source>
        <dbReference type="ARBA" id="ARBA00001974"/>
    </source>
</evidence>
<dbReference type="SUPFAM" id="SSF51905">
    <property type="entry name" value="FAD/NAD(P)-binding domain"/>
    <property type="match status" value="1"/>
</dbReference>
<evidence type="ECO:0000256" key="2">
    <source>
        <dbReference type="ARBA" id="ARBA00010790"/>
    </source>
</evidence>
<evidence type="ECO:0000259" key="7">
    <source>
        <dbReference type="Pfam" id="PF05199"/>
    </source>
</evidence>
<reference evidence="8 9" key="1">
    <citation type="submission" date="2019-11" db="EMBL/GenBank/DDBJ databases">
        <title>Novel species isolated from a subtropical stream in China.</title>
        <authorList>
            <person name="Lu H."/>
        </authorList>
    </citation>
    <scope>NUCLEOTIDE SEQUENCE [LARGE SCALE GENOMIC DNA]</scope>
    <source>
        <strain evidence="8 9">FT80W</strain>
    </source>
</reference>
<dbReference type="GO" id="GO:0050660">
    <property type="term" value="F:flavin adenine dinucleotide binding"/>
    <property type="evidence" value="ECO:0007669"/>
    <property type="project" value="InterPro"/>
</dbReference>
<dbReference type="PANTHER" id="PTHR42784:SF1">
    <property type="entry name" value="PYRANOSE 2-OXIDASE"/>
    <property type="match status" value="1"/>
</dbReference>
<comment type="cofactor">
    <cofactor evidence="1">
        <name>FAD</name>
        <dbReference type="ChEBI" id="CHEBI:57692"/>
    </cofactor>
</comment>
<protein>
    <submittedName>
        <fullName evidence="8">Choline dehydrogenase</fullName>
    </submittedName>
</protein>
<dbReference type="InterPro" id="IPR007867">
    <property type="entry name" value="GMC_OxRtase_C"/>
</dbReference>
<keyword evidence="9" id="KW-1185">Reference proteome</keyword>
<accession>A0A6I2KUZ2</accession>
<keyword evidence="4" id="KW-0274">FAD</keyword>
<dbReference type="Pfam" id="PF05199">
    <property type="entry name" value="GMC_oxred_C"/>
    <property type="match status" value="1"/>
</dbReference>
<dbReference type="GO" id="GO:0016614">
    <property type="term" value="F:oxidoreductase activity, acting on CH-OH group of donors"/>
    <property type="evidence" value="ECO:0007669"/>
    <property type="project" value="InterPro"/>
</dbReference>
<dbReference type="InterPro" id="IPR000172">
    <property type="entry name" value="GMC_OxRdtase_N"/>
</dbReference>
<dbReference type="InterPro" id="IPR051473">
    <property type="entry name" value="P2Ox-like"/>
</dbReference>
<evidence type="ECO:0000256" key="5">
    <source>
        <dbReference type="ARBA" id="ARBA00023002"/>
    </source>
</evidence>
<evidence type="ECO:0000256" key="4">
    <source>
        <dbReference type="ARBA" id="ARBA00022827"/>
    </source>
</evidence>
<keyword evidence="3" id="KW-0285">Flavoprotein</keyword>
<evidence type="ECO:0000313" key="8">
    <source>
        <dbReference type="EMBL" id="MRW89845.1"/>
    </source>
</evidence>
<gene>
    <name evidence="8" type="ORF">GJ699_07605</name>
</gene>
<feature type="domain" description="Glucose-methanol-choline oxidoreductase C-terminal" evidence="7">
    <location>
        <begin position="417"/>
        <end position="534"/>
    </location>
</feature>
<evidence type="ECO:0000259" key="6">
    <source>
        <dbReference type="Pfam" id="PF00732"/>
    </source>
</evidence>
<dbReference type="EMBL" id="WKJK01000003">
    <property type="protein sequence ID" value="MRW89845.1"/>
    <property type="molecule type" value="Genomic_DNA"/>
</dbReference>
<dbReference type="RefSeq" id="WP_154374714.1">
    <property type="nucleotide sequence ID" value="NZ_WKJK01000003.1"/>
</dbReference>
<comment type="similarity">
    <text evidence="2">Belongs to the GMC oxidoreductase family.</text>
</comment>
<dbReference type="Gene3D" id="3.50.50.60">
    <property type="entry name" value="FAD/NAD(P)-binding domain"/>
    <property type="match status" value="2"/>
</dbReference>
<sequence>MTTSTSADVVIVGTGVVGVAIAETLLDAGISVLMLEAGPRVDRAEVVENFRNLPLALKGDPSSCYPPAPWAPHPMPATEAADDAYLQLSGPDKYAQTFIRYAGGSTWHWAGTCWRLTPDDMRLQTLYGVGRDWAFDYATLEPYYARTEHTLGICGPADPSLQWPPGGDATLRSKPYPMPPLPFGPGEQRFTEVVKTLGYNNIPTAQARNSGMPYDDRPACCANNNCVPVCPVGAKYDAATALSRLEAKGAVITANAVVYRVETNAANKIEAVHYFDQNKQPHRITGKLFVLACNGIETPKLLLMSKDERNPNGLANSSDQVGRNMMDHPQLTMTVTLEEPYWAGVGPVVNSGIMETSQGAFRAQHAGAYFRFNNFARNRFVTVAALKKGLVGKALDSEIRRMTACTADIVLAHEVLPSADNRLTLSDKKDWLGLPKPAIHYDVGDYVRKSAEVYSVPIGKRIAAAMGATDIKLSPKFNQSKHIMGGTIMGLDPHDSVVDADCRAHDHENLFLPGGGAMASTACGNSTITMVSLGFKAADAMVRQLKGV</sequence>
<dbReference type="AlphaFoldDB" id="A0A6I2KUZ2"/>
<dbReference type="InterPro" id="IPR036188">
    <property type="entry name" value="FAD/NAD-bd_sf"/>
</dbReference>
<organism evidence="8 9">
    <name type="scientific">Duganella guangzhouensis</name>
    <dbReference type="NCBI Taxonomy" id="2666084"/>
    <lineage>
        <taxon>Bacteria</taxon>
        <taxon>Pseudomonadati</taxon>
        <taxon>Pseudomonadota</taxon>
        <taxon>Betaproteobacteria</taxon>
        <taxon>Burkholderiales</taxon>
        <taxon>Oxalobacteraceae</taxon>
        <taxon>Telluria group</taxon>
        <taxon>Duganella</taxon>
    </lineage>
</organism>
<proteinExistence type="inferred from homology"/>
<name>A0A6I2KUZ2_9BURK</name>